<protein>
    <submittedName>
        <fullName evidence="1">Uncharacterized protein</fullName>
    </submittedName>
</protein>
<evidence type="ECO:0000313" key="1">
    <source>
        <dbReference type="EMBL" id="VBB68542.1"/>
    </source>
</evidence>
<dbReference type="AlphaFoldDB" id="A0A484H9R2"/>
<name>A0A484H9R2_9ZZZZ</name>
<accession>A0A484H9R2</accession>
<dbReference type="EMBL" id="LR026963">
    <property type="protein sequence ID" value="VBB68542.1"/>
    <property type="molecule type" value="Genomic_DNA"/>
</dbReference>
<sequence>MSAGRGNQRSQACSFTGPIMMGLQGGGVCLNERASGLCILGIG</sequence>
<reference evidence="1" key="1">
    <citation type="submission" date="2018-10" db="EMBL/GenBank/DDBJ databases">
        <authorList>
            <person name="Gruber-Vodicka H."/>
            <person name="Jaeckle O."/>
        </authorList>
    </citation>
    <scope>NUCLEOTIDE SEQUENCE</scope>
</reference>
<gene>
    <name evidence="1" type="ORF">RIEGSTA812A_PEG_15</name>
</gene>
<proteinExistence type="predicted"/>
<organism evidence="1">
    <name type="scientific">invertebrate metagenome</name>
    <dbReference type="NCBI Taxonomy" id="1711999"/>
    <lineage>
        <taxon>unclassified sequences</taxon>
        <taxon>metagenomes</taxon>
        <taxon>organismal metagenomes</taxon>
    </lineage>
</organism>